<dbReference type="Gene3D" id="3.20.20.520">
    <property type="entry name" value="Glycosyl hydrolase family 115"/>
    <property type="match status" value="1"/>
</dbReference>
<reference evidence="2 3" key="1">
    <citation type="submission" date="2024-05" db="EMBL/GenBank/DDBJ databases">
        <authorList>
            <person name="Venkateswaran K."/>
        </authorList>
    </citation>
    <scope>NUCLEOTIDE SEQUENCE [LARGE SCALE GENOMIC DNA]</scope>
    <source>
        <strain evidence="2 3">179-C4-2-HS</strain>
    </source>
</reference>
<comment type="caution">
    <text evidence="2">The sequence shown here is derived from an EMBL/GenBank/DDBJ whole genome shotgun (WGS) entry which is preliminary data.</text>
</comment>
<name>A0ABV4YUW1_9BACI</name>
<evidence type="ECO:0000313" key="2">
    <source>
        <dbReference type="EMBL" id="MFB3168647.1"/>
    </source>
</evidence>
<evidence type="ECO:0000313" key="3">
    <source>
        <dbReference type="Proteomes" id="UP001241748"/>
    </source>
</evidence>
<dbReference type="RefSeq" id="WP_306072816.1">
    <property type="nucleotide sequence ID" value="NZ_JAROBZ020000001.1"/>
</dbReference>
<dbReference type="Pfam" id="PF15979">
    <property type="entry name" value="Glyco_hydro_115"/>
    <property type="match status" value="1"/>
</dbReference>
<accession>A0ABV4YUW1</accession>
<dbReference type="Proteomes" id="UP001241748">
    <property type="component" value="Unassembled WGS sequence"/>
</dbReference>
<keyword evidence="3" id="KW-1185">Reference proteome</keyword>
<dbReference type="EMBL" id="JAROBZ020000001">
    <property type="protein sequence ID" value="MFB3168647.1"/>
    <property type="molecule type" value="Genomic_DNA"/>
</dbReference>
<dbReference type="GO" id="GO:0016787">
    <property type="term" value="F:hydrolase activity"/>
    <property type="evidence" value="ECO:0007669"/>
    <property type="project" value="UniProtKB-KW"/>
</dbReference>
<gene>
    <name evidence="2" type="ORF">P5G62_016135</name>
</gene>
<protein>
    <submittedName>
        <fullName evidence="2">Glycosyl hydrolase 115 family protein</fullName>
    </submittedName>
</protein>
<organism evidence="2 3">
    <name type="scientific">Neobacillus driksii</name>
    <dbReference type="NCBI Taxonomy" id="3035913"/>
    <lineage>
        <taxon>Bacteria</taxon>
        <taxon>Bacillati</taxon>
        <taxon>Bacillota</taxon>
        <taxon>Bacilli</taxon>
        <taxon>Bacillales</taxon>
        <taxon>Bacillaceae</taxon>
        <taxon>Neobacillus</taxon>
    </lineage>
</organism>
<dbReference type="InterPro" id="IPR031924">
    <property type="entry name" value="GH115"/>
</dbReference>
<dbReference type="InterPro" id="IPR042301">
    <property type="entry name" value="GH115_sf"/>
</dbReference>
<dbReference type="PANTHER" id="PTHR37842">
    <property type="match status" value="1"/>
</dbReference>
<dbReference type="PANTHER" id="PTHR37842:SF2">
    <property type="entry name" value="GYLCOSYL HYDROLASE 115 C-TERMINAL DOMAIN-CONTAINING PROTEIN"/>
    <property type="match status" value="1"/>
</dbReference>
<dbReference type="Gene3D" id="3.30.379.10">
    <property type="entry name" value="Chitobiase/beta-hexosaminidase domain 2-like"/>
    <property type="match status" value="1"/>
</dbReference>
<dbReference type="InterPro" id="IPR029018">
    <property type="entry name" value="Hex-like_dom2"/>
</dbReference>
<evidence type="ECO:0000256" key="1">
    <source>
        <dbReference type="ARBA" id="ARBA00022801"/>
    </source>
</evidence>
<proteinExistence type="predicted"/>
<dbReference type="SUPFAM" id="SSF55545">
    <property type="entry name" value="beta-N-acetylhexosaminidase-like domain"/>
    <property type="match status" value="1"/>
</dbReference>
<sequence length="691" mass="80261">MLRYSNVVINGDSTISLPENCSLAVRHAVDMIVRDHEKVFGKVPNLISSNTEAADIVVRYASNHEECPERPEAYGFRFIENAEKPSFHIVGFDDLGIIYGLLHYSHQYLGVDPFWFWAELPIKQRSEIHIPAIVFNSPEKKVKYRGWFVNDEVCLIGWKNEYPPTKEIWYPVFETLLRCGGNMVIPGTDLPKDGIHADLAAEMGLWVTHHHAEPLGAEMFLRAFPGKKPSYKQNPALFESLWQDAIEKQKDEKIVWVLSFRGQGDAPFWHYDPEFDTPEKRGAMISKVVQRQYEMISQSVDNPVYSMALYGEISELYKAGHVKVPEGIIKIWADNGYGKMVTRRQGNENYRIPSLPATNDAGEHGLYYHITFHDLQASNHLTMFPSPPELIKEELEKAFDAGAVSYLLLNSGNIRMHLYPLDIVSELWNNGTINIEEHLQSYCKRLYTTKHKEIAELYKSYFEQTIPYGPHPDDKAGDEFYHHPARKIIGHWLQGKTDTPMEKLYWATGEIPFTDQVKWFMEKCEQGLAGWEEYLKQCRQISLLLPEEDKQRFDVQLLQQAELHAFGCKGFISLCKAYISFTKNEFPLAFVHASESINSYRECKKALRRAEHGKWENFYRADWLTNIDSTIYSLEALRKFLRMQGDSPDFFLWYKEYLMPETEKYIYLENTHRNPLSDDELGKRLAEKFLQ</sequence>
<keyword evidence="1 2" id="KW-0378">Hydrolase</keyword>